<accession>A0AB34K1Z7</accession>
<sequence>MLRRLVAQLGCATATAATSMPRRIKLINAFARRVDDQFPFEARRSVFHVPILGAVAGFAVKKIALHAVVRKLGPARVFRELRELNSKLHRARPDIHPAEAYRRVESGLDAIDASLQGLREHEQVKRSWKWFESWEQNNPQIYQVLIKAYLDTLGPVKWASALLRGNHETEKVAPELKPEQRADISTASVEGQEILNKLHAAVPELSRYHIILIPKEKSDQ</sequence>
<comment type="caution">
    <text evidence="1">The sequence shown here is derived from an EMBL/GenBank/DDBJ whole genome shotgun (WGS) entry which is preliminary data.</text>
</comment>
<evidence type="ECO:0000313" key="1">
    <source>
        <dbReference type="EMBL" id="KAL1528050.1"/>
    </source>
</evidence>
<reference evidence="1 2" key="1">
    <citation type="journal article" date="2024" name="Science">
        <title>Giant polyketide synthase enzymes in the biosynthesis of giant marine polyether toxins.</title>
        <authorList>
            <person name="Fallon T.R."/>
            <person name="Shende V.V."/>
            <person name="Wierzbicki I.H."/>
            <person name="Pendleton A.L."/>
            <person name="Watervoot N.F."/>
            <person name="Auber R.P."/>
            <person name="Gonzalez D.J."/>
            <person name="Wisecaver J.H."/>
            <person name="Moore B.S."/>
        </authorList>
    </citation>
    <scope>NUCLEOTIDE SEQUENCE [LARGE SCALE GENOMIC DNA]</scope>
    <source>
        <strain evidence="1 2">12B1</strain>
    </source>
</reference>
<gene>
    <name evidence="1" type="ORF">AB1Y20_009416</name>
</gene>
<proteinExistence type="predicted"/>
<organism evidence="1 2">
    <name type="scientific">Prymnesium parvum</name>
    <name type="common">Toxic golden alga</name>
    <dbReference type="NCBI Taxonomy" id="97485"/>
    <lineage>
        <taxon>Eukaryota</taxon>
        <taxon>Haptista</taxon>
        <taxon>Haptophyta</taxon>
        <taxon>Prymnesiophyceae</taxon>
        <taxon>Prymnesiales</taxon>
        <taxon>Prymnesiaceae</taxon>
        <taxon>Prymnesium</taxon>
    </lineage>
</organism>
<dbReference type="EMBL" id="JBGBPQ010000002">
    <property type="protein sequence ID" value="KAL1528050.1"/>
    <property type="molecule type" value="Genomic_DNA"/>
</dbReference>
<keyword evidence="2" id="KW-1185">Reference proteome</keyword>
<protein>
    <submittedName>
        <fullName evidence="1">Uncharacterized protein</fullName>
    </submittedName>
</protein>
<dbReference type="Proteomes" id="UP001515480">
    <property type="component" value="Unassembled WGS sequence"/>
</dbReference>
<name>A0AB34K1Z7_PRYPA</name>
<dbReference type="AlphaFoldDB" id="A0AB34K1Z7"/>
<evidence type="ECO:0000313" key="2">
    <source>
        <dbReference type="Proteomes" id="UP001515480"/>
    </source>
</evidence>